<dbReference type="CDD" id="cd23161">
    <property type="entry name" value="Prefoldin_6"/>
    <property type="match status" value="1"/>
</dbReference>
<evidence type="ECO:0000256" key="1">
    <source>
        <dbReference type="ARBA" id="ARBA00008045"/>
    </source>
</evidence>
<dbReference type="PANTHER" id="PTHR21431:SF0">
    <property type="entry name" value="PREFOLDIN SUBUNIT 6"/>
    <property type="match status" value="1"/>
</dbReference>
<dbReference type="GO" id="GO:0051082">
    <property type="term" value="F:unfolded protein binding"/>
    <property type="evidence" value="ECO:0007669"/>
    <property type="project" value="InterPro"/>
</dbReference>
<dbReference type="GO" id="GO:0016272">
    <property type="term" value="C:prefoldin complex"/>
    <property type="evidence" value="ECO:0007669"/>
    <property type="project" value="InterPro"/>
</dbReference>
<accession>A0AAV5BWX6</accession>
<evidence type="ECO:0000256" key="2">
    <source>
        <dbReference type="ARBA" id="ARBA00023186"/>
    </source>
</evidence>
<dbReference type="PANTHER" id="PTHR21431">
    <property type="entry name" value="PREFOLDIN SUBUNIT 6"/>
    <property type="match status" value="1"/>
</dbReference>
<feature type="coiled-coil region" evidence="3">
    <location>
        <begin position="46"/>
        <end position="80"/>
    </location>
</feature>
<dbReference type="EMBL" id="BQKI01000003">
    <property type="protein sequence ID" value="GJM90726.1"/>
    <property type="molecule type" value="Genomic_DNA"/>
</dbReference>
<dbReference type="InterPro" id="IPR009053">
    <property type="entry name" value="Prefoldin"/>
</dbReference>
<reference evidence="4" key="1">
    <citation type="journal article" date="2018" name="DNA Res.">
        <title>Multiple hybrid de novo genome assembly of finger millet, an orphan allotetraploid crop.</title>
        <authorList>
            <person name="Hatakeyama M."/>
            <person name="Aluri S."/>
            <person name="Balachadran M.T."/>
            <person name="Sivarajan S.R."/>
            <person name="Patrignani A."/>
            <person name="Gruter S."/>
            <person name="Poveda L."/>
            <person name="Shimizu-Inatsugi R."/>
            <person name="Baeten J."/>
            <person name="Francoijs K.J."/>
            <person name="Nataraja K.N."/>
            <person name="Reddy Y.A.N."/>
            <person name="Phadnis S."/>
            <person name="Ravikumar R.L."/>
            <person name="Schlapbach R."/>
            <person name="Sreeman S.M."/>
            <person name="Shimizu K.K."/>
        </authorList>
    </citation>
    <scope>NUCLEOTIDE SEQUENCE</scope>
</reference>
<evidence type="ECO:0000256" key="3">
    <source>
        <dbReference type="SAM" id="Coils"/>
    </source>
</evidence>
<dbReference type="GO" id="GO:0005737">
    <property type="term" value="C:cytoplasm"/>
    <property type="evidence" value="ECO:0007669"/>
    <property type="project" value="TreeGrafter"/>
</dbReference>
<dbReference type="InterPro" id="IPR002777">
    <property type="entry name" value="PFD_beta-like"/>
</dbReference>
<reference evidence="4" key="2">
    <citation type="submission" date="2021-12" db="EMBL/GenBank/DDBJ databases">
        <title>Resequencing data analysis of finger millet.</title>
        <authorList>
            <person name="Hatakeyama M."/>
            <person name="Aluri S."/>
            <person name="Balachadran M.T."/>
            <person name="Sivarajan S.R."/>
            <person name="Poveda L."/>
            <person name="Shimizu-Inatsugi R."/>
            <person name="Schlapbach R."/>
            <person name="Sreeman S.M."/>
            <person name="Shimizu K.K."/>
        </authorList>
    </citation>
    <scope>NUCLEOTIDE SEQUENCE</scope>
</reference>
<dbReference type="Gene3D" id="1.10.287.370">
    <property type="match status" value="1"/>
</dbReference>
<keyword evidence="3" id="KW-0175">Coiled coil</keyword>
<evidence type="ECO:0008006" key="6">
    <source>
        <dbReference type="Google" id="ProtNLM"/>
    </source>
</evidence>
<name>A0AAV5BWX6_ELECO</name>
<dbReference type="Proteomes" id="UP001054889">
    <property type="component" value="Unassembled WGS sequence"/>
</dbReference>
<dbReference type="AlphaFoldDB" id="A0AAV5BWX6"/>
<keyword evidence="2" id="KW-0143">Chaperone</keyword>
<comment type="caution">
    <text evidence="4">The sequence shown here is derived from an EMBL/GenBank/DDBJ whole genome shotgun (WGS) entry which is preliminary data.</text>
</comment>
<protein>
    <recommendedName>
        <fullName evidence="6">Prefoldin subunit 6</fullName>
    </recommendedName>
</protein>
<comment type="similarity">
    <text evidence="1">Belongs to the prefoldin subunit beta family.</text>
</comment>
<dbReference type="GO" id="GO:0051087">
    <property type="term" value="F:protein-folding chaperone binding"/>
    <property type="evidence" value="ECO:0007669"/>
    <property type="project" value="TreeGrafter"/>
</dbReference>
<dbReference type="GO" id="GO:0009409">
    <property type="term" value="P:response to cold"/>
    <property type="evidence" value="ECO:0007669"/>
    <property type="project" value="UniProtKB-ARBA"/>
</dbReference>
<dbReference type="GO" id="GO:0006457">
    <property type="term" value="P:protein folding"/>
    <property type="evidence" value="ECO:0007669"/>
    <property type="project" value="InterPro"/>
</dbReference>
<gene>
    <name evidence="4" type="primary">ga07033</name>
    <name evidence="4" type="ORF">PR202_ga07033</name>
</gene>
<dbReference type="SUPFAM" id="SSF46579">
    <property type="entry name" value="Prefoldin"/>
    <property type="match status" value="1"/>
</dbReference>
<dbReference type="Pfam" id="PF01920">
    <property type="entry name" value="Prefoldin_2"/>
    <property type="match status" value="1"/>
</dbReference>
<dbReference type="GO" id="GO:0051131">
    <property type="term" value="P:chaperone-mediated protein complex assembly"/>
    <property type="evidence" value="ECO:0007669"/>
    <property type="project" value="TreeGrafter"/>
</dbReference>
<keyword evidence="5" id="KW-1185">Reference proteome</keyword>
<evidence type="ECO:0000313" key="4">
    <source>
        <dbReference type="EMBL" id="GJM90726.1"/>
    </source>
</evidence>
<sequence length="84" mass="9394">MASSSTPAAVREMQKDLEELELLSDGANVYKLIGPVLVKQDLAEAKANVKKRIEYISAELKRMERALKDLEDKQNSKKESCLVS</sequence>
<organism evidence="4 5">
    <name type="scientific">Eleusine coracana subsp. coracana</name>
    <dbReference type="NCBI Taxonomy" id="191504"/>
    <lineage>
        <taxon>Eukaryota</taxon>
        <taxon>Viridiplantae</taxon>
        <taxon>Streptophyta</taxon>
        <taxon>Embryophyta</taxon>
        <taxon>Tracheophyta</taxon>
        <taxon>Spermatophyta</taxon>
        <taxon>Magnoliopsida</taxon>
        <taxon>Liliopsida</taxon>
        <taxon>Poales</taxon>
        <taxon>Poaceae</taxon>
        <taxon>PACMAD clade</taxon>
        <taxon>Chloridoideae</taxon>
        <taxon>Cynodonteae</taxon>
        <taxon>Eleusininae</taxon>
        <taxon>Eleusine</taxon>
    </lineage>
</organism>
<proteinExistence type="inferred from homology"/>
<evidence type="ECO:0000313" key="5">
    <source>
        <dbReference type="Proteomes" id="UP001054889"/>
    </source>
</evidence>